<evidence type="ECO:0000259" key="15">
    <source>
        <dbReference type="PROSITE" id="PS50961"/>
    </source>
</evidence>
<dbReference type="PRINTS" id="PR00502">
    <property type="entry name" value="NUDIXFAMILY"/>
</dbReference>
<dbReference type="PANTHER" id="PTHR47707">
    <property type="entry name" value="8-OXO-DGTP DIPHOSPHATASE"/>
    <property type="match status" value="1"/>
</dbReference>
<evidence type="ECO:0000256" key="5">
    <source>
        <dbReference type="ARBA" id="ARBA00022723"/>
    </source>
</evidence>
<evidence type="ECO:0000313" key="18">
    <source>
        <dbReference type="Proteomes" id="UP001497392"/>
    </source>
</evidence>
<dbReference type="InterPro" id="IPR020476">
    <property type="entry name" value="Nudix_hydrolase"/>
</dbReference>
<evidence type="ECO:0000256" key="4">
    <source>
        <dbReference type="ARBA" id="ARBA00022705"/>
    </source>
</evidence>
<reference evidence="17 18" key="1">
    <citation type="submission" date="2024-06" db="EMBL/GenBank/DDBJ databases">
        <authorList>
            <person name="Kraege A."/>
            <person name="Thomma B."/>
        </authorList>
    </citation>
    <scope>NUCLEOTIDE SEQUENCE [LARGE SCALE GENOMIC DNA]</scope>
</reference>
<dbReference type="Gene3D" id="3.90.79.10">
    <property type="entry name" value="Nucleoside Triphosphate Pyrophosphohydrolase"/>
    <property type="match status" value="1"/>
</dbReference>
<evidence type="ECO:0000313" key="17">
    <source>
        <dbReference type="EMBL" id="CAL5220405.1"/>
    </source>
</evidence>
<gene>
    <name evidence="17" type="primary">g2416</name>
    <name evidence="17" type="ORF">VP750_LOCUS2064</name>
</gene>
<organism evidence="17 18">
    <name type="scientific">Coccomyxa viridis</name>
    <dbReference type="NCBI Taxonomy" id="1274662"/>
    <lineage>
        <taxon>Eukaryota</taxon>
        <taxon>Viridiplantae</taxon>
        <taxon>Chlorophyta</taxon>
        <taxon>core chlorophytes</taxon>
        <taxon>Trebouxiophyceae</taxon>
        <taxon>Trebouxiophyceae incertae sedis</taxon>
        <taxon>Coccomyxaceae</taxon>
        <taxon>Coccomyxa</taxon>
    </lineage>
</organism>
<dbReference type="InterPro" id="IPR000086">
    <property type="entry name" value="NUDIX_hydrolase_dom"/>
</dbReference>
<evidence type="ECO:0000256" key="1">
    <source>
        <dbReference type="ARBA" id="ARBA00001946"/>
    </source>
</evidence>
<keyword evidence="18" id="KW-1185">Reference proteome</keyword>
<evidence type="ECO:0000256" key="2">
    <source>
        <dbReference type="ARBA" id="ARBA00005582"/>
    </source>
</evidence>
<sequence length="318" mass="35857">MLNASSHGTHVGLLYPKRLRLSSVHPARGPSPVSAFDQSEVEATPEPAPVPKRKTIIIKRSSKASQQWRAPRAKASNQDSETLLKAVRETLEWYFRPSWPRDKEAVLRHIHISRGFSVPFDLVLNLRRLKQIIKKSTVEEEREVIEKALRKSEMLEVSKDGQLIHNKDIKTQHNVAMMIVVAGALLNDKGQVLVSQRKPSQSFPGKWEFPGGKVNPYEDPESALIRELNEELSIEIEAQDLKPLTFASQRHGDCHILMPLYVCTRWKGQVMGNEGQEVEWCSIADLKQREMPPGDIPLIAAVERAMHEHAQSAISIAA</sequence>
<evidence type="ECO:0000256" key="13">
    <source>
        <dbReference type="PROSITE-ProRule" id="PRU00332"/>
    </source>
</evidence>
<dbReference type="PANTHER" id="PTHR47707:SF1">
    <property type="entry name" value="NUDIX HYDROLASE FAMILY PROTEIN"/>
    <property type="match status" value="1"/>
</dbReference>
<evidence type="ECO:0000256" key="12">
    <source>
        <dbReference type="ARBA" id="ARBA00038905"/>
    </source>
</evidence>
<dbReference type="InterPro" id="IPR015797">
    <property type="entry name" value="NUDIX_hydrolase-like_dom_sf"/>
</dbReference>
<dbReference type="Proteomes" id="UP001497392">
    <property type="component" value="Unassembled WGS sequence"/>
</dbReference>
<dbReference type="InterPro" id="IPR036388">
    <property type="entry name" value="WH-like_DNA-bd_sf"/>
</dbReference>
<evidence type="ECO:0000259" key="16">
    <source>
        <dbReference type="PROSITE" id="PS51462"/>
    </source>
</evidence>
<dbReference type="SUPFAM" id="SSF55811">
    <property type="entry name" value="Nudix"/>
    <property type="match status" value="1"/>
</dbReference>
<keyword evidence="6" id="KW-0227">DNA damage</keyword>
<dbReference type="PROSITE" id="PS51462">
    <property type="entry name" value="NUDIX"/>
    <property type="match status" value="1"/>
</dbReference>
<dbReference type="SMART" id="SM00715">
    <property type="entry name" value="LA"/>
    <property type="match status" value="1"/>
</dbReference>
<evidence type="ECO:0000256" key="9">
    <source>
        <dbReference type="ARBA" id="ARBA00022884"/>
    </source>
</evidence>
<keyword evidence="4" id="KW-0235">DNA replication</keyword>
<comment type="caution">
    <text evidence="17">The sequence shown here is derived from an EMBL/GenBank/DDBJ whole genome shotgun (WGS) entry which is preliminary data.</text>
</comment>
<accession>A0ABP1FKC8</accession>
<dbReference type="Gene3D" id="1.10.10.10">
    <property type="entry name" value="Winged helix-like DNA-binding domain superfamily/Winged helix DNA-binding domain"/>
    <property type="match status" value="1"/>
</dbReference>
<keyword evidence="9 13" id="KW-0694">RNA-binding</keyword>
<comment type="similarity">
    <text evidence="2">Belongs to the Nudix hydrolase family.</text>
</comment>
<dbReference type="PROSITE" id="PS50961">
    <property type="entry name" value="HTH_LA"/>
    <property type="match status" value="1"/>
</dbReference>
<protein>
    <recommendedName>
        <fullName evidence="12">8-oxo-dGTP diphosphatase</fullName>
        <ecNumber evidence="12">3.6.1.55</ecNumber>
    </recommendedName>
</protein>
<evidence type="ECO:0000256" key="7">
    <source>
        <dbReference type="ARBA" id="ARBA00022801"/>
    </source>
</evidence>
<feature type="domain" description="Nudix hydrolase" evidence="16">
    <location>
        <begin position="170"/>
        <end position="304"/>
    </location>
</feature>
<feature type="region of interest" description="Disordered" evidence="14">
    <location>
        <begin position="26"/>
        <end position="48"/>
    </location>
</feature>
<dbReference type="Pfam" id="PF00293">
    <property type="entry name" value="NUDIX"/>
    <property type="match status" value="1"/>
</dbReference>
<dbReference type="EC" id="3.6.1.55" evidence="12"/>
<evidence type="ECO:0000256" key="6">
    <source>
        <dbReference type="ARBA" id="ARBA00022763"/>
    </source>
</evidence>
<keyword evidence="8" id="KW-0460">Magnesium</keyword>
<dbReference type="InterPro" id="IPR006630">
    <property type="entry name" value="La_HTH"/>
</dbReference>
<name>A0ABP1FKC8_9CHLO</name>
<dbReference type="InterPro" id="IPR047127">
    <property type="entry name" value="MutT-like"/>
</dbReference>
<evidence type="ECO:0000256" key="8">
    <source>
        <dbReference type="ARBA" id="ARBA00022842"/>
    </source>
</evidence>
<keyword evidence="3" id="KW-0515">Mutator protein</keyword>
<feature type="domain" description="HTH La-type RNA-binding" evidence="15">
    <location>
        <begin position="77"/>
        <end position="174"/>
    </location>
</feature>
<dbReference type="EMBL" id="CAXHTA020000003">
    <property type="protein sequence ID" value="CAL5220405.1"/>
    <property type="molecule type" value="Genomic_DNA"/>
</dbReference>
<evidence type="ECO:0000256" key="3">
    <source>
        <dbReference type="ARBA" id="ARBA00022457"/>
    </source>
</evidence>
<comment type="catalytic activity">
    <reaction evidence="11">
        <text>8-oxo-dGTP + H2O = 8-oxo-dGMP + diphosphate + H(+)</text>
        <dbReference type="Rhea" id="RHEA:31575"/>
        <dbReference type="ChEBI" id="CHEBI:15377"/>
        <dbReference type="ChEBI" id="CHEBI:15378"/>
        <dbReference type="ChEBI" id="CHEBI:33019"/>
        <dbReference type="ChEBI" id="CHEBI:63224"/>
        <dbReference type="ChEBI" id="CHEBI:77896"/>
        <dbReference type="EC" id="3.6.1.55"/>
    </reaction>
</comment>
<evidence type="ECO:0000256" key="11">
    <source>
        <dbReference type="ARBA" id="ARBA00035861"/>
    </source>
</evidence>
<proteinExistence type="inferred from homology"/>
<keyword evidence="7" id="KW-0378">Hydrolase</keyword>
<evidence type="ECO:0000256" key="10">
    <source>
        <dbReference type="ARBA" id="ARBA00023204"/>
    </source>
</evidence>
<keyword evidence="10" id="KW-0234">DNA repair</keyword>
<keyword evidence="5" id="KW-0479">Metal-binding</keyword>
<comment type="cofactor">
    <cofactor evidence="1">
        <name>Mg(2+)</name>
        <dbReference type="ChEBI" id="CHEBI:18420"/>
    </cofactor>
</comment>
<evidence type="ECO:0000256" key="14">
    <source>
        <dbReference type="SAM" id="MobiDB-lite"/>
    </source>
</evidence>
<dbReference type="CDD" id="cd03425">
    <property type="entry name" value="NUDIX_MutT_NudA_like"/>
    <property type="match status" value="1"/>
</dbReference>